<evidence type="ECO:0000313" key="3">
    <source>
        <dbReference type="EMBL" id="MBE3608038.1"/>
    </source>
</evidence>
<dbReference type="Proteomes" id="UP000650616">
    <property type="component" value="Unassembled WGS sequence"/>
</dbReference>
<evidence type="ECO:0000313" key="2">
    <source>
        <dbReference type="EMBL" id="MBE2986019.1"/>
    </source>
</evidence>
<gene>
    <name evidence="2" type="ORF">CCAL12919_02565</name>
    <name evidence="3" type="ORF">CCAL9337_04750</name>
</gene>
<evidence type="ECO:0000313" key="4">
    <source>
        <dbReference type="Proteomes" id="UP000650616"/>
    </source>
</evidence>
<dbReference type="InterPro" id="IPR007712">
    <property type="entry name" value="RelE/ParE_toxin"/>
</dbReference>
<organism evidence="3 4">
    <name type="scientific">Campylobacter californiensis</name>
    <dbReference type="NCBI Taxonomy" id="1032243"/>
    <lineage>
        <taxon>Bacteria</taxon>
        <taxon>Pseudomonadati</taxon>
        <taxon>Campylobacterota</taxon>
        <taxon>Epsilonproteobacteria</taxon>
        <taxon>Campylobacterales</taxon>
        <taxon>Campylobacteraceae</taxon>
        <taxon>Campylobacter</taxon>
    </lineage>
</organism>
<dbReference type="EMBL" id="JADBHS010000003">
    <property type="protein sequence ID" value="MBE2986019.1"/>
    <property type="molecule type" value="Genomic_DNA"/>
</dbReference>
<accession>A0AAW3ZW38</accession>
<name>A0AAW3ZW38_9BACT</name>
<comment type="caution">
    <text evidence="3">The sequence shown here is derived from an EMBL/GenBank/DDBJ whole genome shotgun (WGS) entry which is preliminary data.</text>
</comment>
<dbReference type="EMBL" id="LIWG01000004">
    <property type="protein sequence ID" value="MBE3608038.1"/>
    <property type="molecule type" value="Genomic_DNA"/>
</dbReference>
<reference evidence="2 5" key="2">
    <citation type="submission" date="2020-10" db="EMBL/GenBank/DDBJ databases">
        <title>Campylobacter californiensis sp. nov. isolated from cattle and feral swine in California.</title>
        <authorList>
            <person name="Miller W.G."/>
        </authorList>
    </citation>
    <scope>NUCLEOTIDE SEQUENCE [LARGE SCALE GENOMIC DNA]</scope>
    <source>
        <strain evidence="2 5">RM12919</strain>
    </source>
</reference>
<evidence type="ECO:0000256" key="1">
    <source>
        <dbReference type="ARBA" id="ARBA00022649"/>
    </source>
</evidence>
<dbReference type="RefSeq" id="WP_169935825.1">
    <property type="nucleotide sequence ID" value="NZ_CP012545.1"/>
</dbReference>
<dbReference type="SUPFAM" id="SSF143011">
    <property type="entry name" value="RelE-like"/>
    <property type="match status" value="1"/>
</dbReference>
<dbReference type="Gene3D" id="3.30.2310.20">
    <property type="entry name" value="RelE-like"/>
    <property type="match status" value="1"/>
</dbReference>
<dbReference type="Pfam" id="PF05016">
    <property type="entry name" value="ParE_toxin"/>
    <property type="match status" value="1"/>
</dbReference>
<dbReference type="Proteomes" id="UP001318760">
    <property type="component" value="Unassembled WGS sequence"/>
</dbReference>
<dbReference type="AlphaFoldDB" id="A0AAW3ZW38"/>
<protein>
    <submittedName>
        <fullName evidence="3">Type II toxin-antitoxin system RelE/ParE family toxin</fullName>
    </submittedName>
</protein>
<reference evidence="3 4" key="1">
    <citation type="submission" date="2015-08" db="EMBL/GenBank/DDBJ databases">
        <title>Comparative genomics of the Campylobacter concisus group.</title>
        <authorList>
            <person name="Yee E."/>
            <person name="Chapman M.H."/>
            <person name="Huynh S."/>
            <person name="Bono J.L."/>
            <person name="On S.L."/>
            <person name="St Leger J."/>
            <person name="Foster G."/>
            <person name="Parker C.T."/>
            <person name="Miller W.G."/>
        </authorList>
    </citation>
    <scope>NUCLEOTIDE SEQUENCE [LARGE SCALE GENOMIC DNA]</scope>
    <source>
        <strain evidence="3 4">RM9337</strain>
    </source>
</reference>
<keyword evidence="4" id="KW-1185">Reference proteome</keyword>
<sequence>MKLEISDIAKENLKKFNKKDYTKIKEKLIYLCDNYEIIKDSKNITSLVNFSNFYRYRISSDIRAVFQIKDDKITILILKIGHRKDIYK</sequence>
<evidence type="ECO:0000313" key="5">
    <source>
        <dbReference type="Proteomes" id="UP001318760"/>
    </source>
</evidence>
<dbReference type="InterPro" id="IPR035093">
    <property type="entry name" value="RelE/ParE_toxin_dom_sf"/>
</dbReference>
<keyword evidence="1" id="KW-1277">Toxin-antitoxin system</keyword>
<proteinExistence type="predicted"/>